<sequence length="103" mass="11702">MQKILKPTAVPHIVKWSDLPSPASAERIRRDLKRKISANTEADSVAWVSWIPQHRLLPSRQEKKSSSVRWIHCLSQYSSSGMTVMAFTSTVNHFNAACSFLQH</sequence>
<gene>
    <name evidence="1" type="ORF">LSH36_354g02032</name>
</gene>
<protein>
    <submittedName>
        <fullName evidence="1">Uncharacterized protein</fullName>
    </submittedName>
</protein>
<reference evidence="1" key="1">
    <citation type="journal article" date="2023" name="Mol. Biol. Evol.">
        <title>Third-Generation Sequencing Reveals the Adaptive Role of the Epigenome in Three Deep-Sea Polychaetes.</title>
        <authorList>
            <person name="Perez M."/>
            <person name="Aroh O."/>
            <person name="Sun Y."/>
            <person name="Lan Y."/>
            <person name="Juniper S.K."/>
            <person name="Young C.R."/>
            <person name="Angers B."/>
            <person name="Qian P.Y."/>
        </authorList>
    </citation>
    <scope>NUCLEOTIDE SEQUENCE</scope>
    <source>
        <strain evidence="1">P08H-3</strain>
    </source>
</reference>
<dbReference type="Proteomes" id="UP001208570">
    <property type="component" value="Unassembled WGS sequence"/>
</dbReference>
<keyword evidence="2" id="KW-1185">Reference proteome</keyword>
<evidence type="ECO:0000313" key="2">
    <source>
        <dbReference type="Proteomes" id="UP001208570"/>
    </source>
</evidence>
<organism evidence="1 2">
    <name type="scientific">Paralvinella palmiformis</name>
    <dbReference type="NCBI Taxonomy" id="53620"/>
    <lineage>
        <taxon>Eukaryota</taxon>
        <taxon>Metazoa</taxon>
        <taxon>Spiralia</taxon>
        <taxon>Lophotrochozoa</taxon>
        <taxon>Annelida</taxon>
        <taxon>Polychaeta</taxon>
        <taxon>Sedentaria</taxon>
        <taxon>Canalipalpata</taxon>
        <taxon>Terebellida</taxon>
        <taxon>Terebelliformia</taxon>
        <taxon>Alvinellidae</taxon>
        <taxon>Paralvinella</taxon>
    </lineage>
</organism>
<accession>A0AAD9MZM4</accession>
<name>A0AAD9MZM4_9ANNE</name>
<evidence type="ECO:0000313" key="1">
    <source>
        <dbReference type="EMBL" id="KAK2151702.1"/>
    </source>
</evidence>
<dbReference type="EMBL" id="JAODUP010000354">
    <property type="protein sequence ID" value="KAK2151702.1"/>
    <property type="molecule type" value="Genomic_DNA"/>
</dbReference>
<dbReference type="AlphaFoldDB" id="A0AAD9MZM4"/>
<comment type="caution">
    <text evidence="1">The sequence shown here is derived from an EMBL/GenBank/DDBJ whole genome shotgun (WGS) entry which is preliminary data.</text>
</comment>
<proteinExistence type="predicted"/>